<dbReference type="EMBL" id="RIBW01000010">
    <property type="protein sequence ID" value="RUL99605.1"/>
    <property type="molecule type" value="Genomic_DNA"/>
</dbReference>
<gene>
    <name evidence="2" type="ORF">EEQ99_20705</name>
</gene>
<dbReference type="RefSeq" id="WP_127431007.1">
    <property type="nucleotide sequence ID" value="NZ_BMFI01000009.1"/>
</dbReference>
<feature type="transmembrane region" description="Helical" evidence="1">
    <location>
        <begin position="137"/>
        <end position="158"/>
    </location>
</feature>
<protein>
    <submittedName>
        <fullName evidence="2">DUF1772 domain-containing protein</fullName>
    </submittedName>
</protein>
<keyword evidence="1" id="KW-0472">Membrane</keyword>
<name>A0A432NIU8_9HYPH</name>
<dbReference type="AlphaFoldDB" id="A0A432NIU8"/>
<comment type="caution">
    <text evidence="2">The sequence shown here is derived from an EMBL/GenBank/DDBJ whole genome shotgun (WGS) entry which is preliminary data.</text>
</comment>
<dbReference type="Pfam" id="PF08592">
    <property type="entry name" value="Anthrone_oxy"/>
    <property type="match status" value="1"/>
</dbReference>
<feature type="transmembrane region" description="Helical" evidence="1">
    <location>
        <begin position="58"/>
        <end position="78"/>
    </location>
</feature>
<sequence>MQIVLTLSLAAAAIGSGLVAGIFFAFSTFIMTAFSRIPAEQGIAAMNSINATIVRSPFMGLFVPTAILCIVIEVLAVIDWRGGASVLMLAGATLYVVASFLSTIIFNVPMNDALDKVGGSGAEAVQLWTTYLRDWTWWNHVRTIASLLASVAFVRALMIV</sequence>
<evidence type="ECO:0000313" key="2">
    <source>
        <dbReference type="EMBL" id="RUL99605.1"/>
    </source>
</evidence>
<dbReference type="Proteomes" id="UP000273611">
    <property type="component" value="Unassembled WGS sequence"/>
</dbReference>
<feature type="transmembrane region" description="Helical" evidence="1">
    <location>
        <begin position="85"/>
        <end position="106"/>
    </location>
</feature>
<dbReference type="InterPro" id="IPR013901">
    <property type="entry name" value="Anthrone_oxy"/>
</dbReference>
<reference evidence="2 3" key="1">
    <citation type="journal article" date="2015" name="Int. J. Syst. Evol. Microbiol.">
        <title>Rhizobium anhuiense sp. nov., isolated from effective nodules of Vicia faba and Pisum sativum.</title>
        <authorList>
            <person name="Zhang Y.J."/>
            <person name="Zheng W.T."/>
            <person name="Everall I."/>
            <person name="Young J.P."/>
            <person name="Zhang X.X."/>
            <person name="Tian C.F."/>
            <person name="Sui X.H."/>
            <person name="Wang E.T."/>
            <person name="Chen W.X."/>
        </authorList>
    </citation>
    <scope>NUCLEOTIDE SEQUENCE [LARGE SCALE GENOMIC DNA]</scope>
    <source>
        <strain evidence="2 3">CCBAU 23252</strain>
    </source>
</reference>
<organism evidence="2 3">
    <name type="scientific">Rhizobium anhuiense</name>
    <dbReference type="NCBI Taxonomy" id="1184720"/>
    <lineage>
        <taxon>Bacteria</taxon>
        <taxon>Pseudomonadati</taxon>
        <taxon>Pseudomonadota</taxon>
        <taxon>Alphaproteobacteria</taxon>
        <taxon>Hyphomicrobiales</taxon>
        <taxon>Rhizobiaceae</taxon>
        <taxon>Rhizobium/Agrobacterium group</taxon>
        <taxon>Rhizobium</taxon>
    </lineage>
</organism>
<accession>A0A432NIU8</accession>
<keyword evidence="1" id="KW-0812">Transmembrane</keyword>
<evidence type="ECO:0000256" key="1">
    <source>
        <dbReference type="SAM" id="Phobius"/>
    </source>
</evidence>
<evidence type="ECO:0000313" key="3">
    <source>
        <dbReference type="Proteomes" id="UP000273611"/>
    </source>
</evidence>
<keyword evidence="1" id="KW-1133">Transmembrane helix</keyword>
<proteinExistence type="predicted"/>